<protein>
    <submittedName>
        <fullName evidence="1">Uncharacterized protein</fullName>
    </submittedName>
</protein>
<proteinExistence type="predicted"/>
<sequence>MSKQISSIVKTYNFHLQNISRVCKYLTTKACQPAVQGLVVSQMDYCCSLLSGAPINQIQSLQRVQNNSARIISRVGHSNRISSVLAALHWLPCDLRLKFRILTYVHVRGFISFHQVISLQELFTSTSITGLSDHPLIHPL</sequence>
<comment type="caution">
    <text evidence="1">The sequence shown here is derived from an EMBL/GenBank/DDBJ whole genome shotgun (WGS) entry which is preliminary data.</text>
</comment>
<reference evidence="1" key="1">
    <citation type="submission" date="2021-10" db="EMBL/GenBank/DDBJ databases">
        <title>Tropical sea cucumber genome reveals ecological adaptation and Cuvierian tubules defense mechanism.</title>
        <authorList>
            <person name="Chen T."/>
        </authorList>
    </citation>
    <scope>NUCLEOTIDE SEQUENCE</scope>
    <source>
        <strain evidence="1">Nanhai2018</strain>
        <tissue evidence="1">Muscle</tissue>
    </source>
</reference>
<evidence type="ECO:0000313" key="1">
    <source>
        <dbReference type="EMBL" id="KAJ8020315.1"/>
    </source>
</evidence>
<dbReference type="EMBL" id="JAIZAY010000022">
    <property type="protein sequence ID" value="KAJ8020315.1"/>
    <property type="molecule type" value="Genomic_DNA"/>
</dbReference>
<accession>A0A9Q1BB94</accession>
<organism evidence="1 2">
    <name type="scientific">Holothuria leucospilota</name>
    <name type="common">Black long sea cucumber</name>
    <name type="synonym">Mertensiothuria leucospilota</name>
    <dbReference type="NCBI Taxonomy" id="206669"/>
    <lineage>
        <taxon>Eukaryota</taxon>
        <taxon>Metazoa</taxon>
        <taxon>Echinodermata</taxon>
        <taxon>Eleutherozoa</taxon>
        <taxon>Echinozoa</taxon>
        <taxon>Holothuroidea</taxon>
        <taxon>Aspidochirotacea</taxon>
        <taxon>Aspidochirotida</taxon>
        <taxon>Holothuriidae</taxon>
        <taxon>Holothuria</taxon>
    </lineage>
</organism>
<evidence type="ECO:0000313" key="2">
    <source>
        <dbReference type="Proteomes" id="UP001152320"/>
    </source>
</evidence>
<keyword evidence="2" id="KW-1185">Reference proteome</keyword>
<dbReference type="AlphaFoldDB" id="A0A9Q1BB94"/>
<name>A0A9Q1BB94_HOLLE</name>
<dbReference type="Proteomes" id="UP001152320">
    <property type="component" value="Chromosome 22"/>
</dbReference>
<gene>
    <name evidence="1" type="ORF">HOLleu_39880</name>
</gene>